<protein>
    <recommendedName>
        <fullName evidence="4">Reverse transcriptase domain-containing protein</fullName>
    </recommendedName>
</protein>
<proteinExistence type="predicted"/>
<comment type="subcellular location">
    <subcellularLocation>
        <location evidence="1">Mitochondrion</location>
    </subcellularLocation>
</comment>
<dbReference type="PANTHER" id="PTHR33481:SF1">
    <property type="entry name" value="ENDONUCLEASE_EXONUCLEASE_PHOSPHATASE DOMAIN-CONTAINING PROTEIN-RELATED"/>
    <property type="match status" value="1"/>
</dbReference>
<organism evidence="5 6">
    <name type="scientific">Apiospora saccharicola</name>
    <dbReference type="NCBI Taxonomy" id="335842"/>
    <lineage>
        <taxon>Eukaryota</taxon>
        <taxon>Fungi</taxon>
        <taxon>Dikarya</taxon>
        <taxon>Ascomycota</taxon>
        <taxon>Pezizomycotina</taxon>
        <taxon>Sordariomycetes</taxon>
        <taxon>Xylariomycetidae</taxon>
        <taxon>Amphisphaeriales</taxon>
        <taxon>Apiosporaceae</taxon>
        <taxon>Apiospora</taxon>
    </lineage>
</organism>
<dbReference type="CDD" id="cd01650">
    <property type="entry name" value="RT_nLTR_like"/>
    <property type="match status" value="1"/>
</dbReference>
<dbReference type="Pfam" id="PF00078">
    <property type="entry name" value="RVT_1"/>
    <property type="match status" value="1"/>
</dbReference>
<dbReference type="PROSITE" id="PS50878">
    <property type="entry name" value="RT_POL"/>
    <property type="match status" value="1"/>
</dbReference>
<dbReference type="InterPro" id="IPR043502">
    <property type="entry name" value="DNA/RNA_pol_sf"/>
</dbReference>
<evidence type="ECO:0000259" key="4">
    <source>
        <dbReference type="PROSITE" id="PS50878"/>
    </source>
</evidence>
<evidence type="ECO:0000256" key="3">
    <source>
        <dbReference type="SAM" id="MobiDB-lite"/>
    </source>
</evidence>
<feature type="domain" description="Reverse transcriptase" evidence="4">
    <location>
        <begin position="609"/>
        <end position="893"/>
    </location>
</feature>
<dbReference type="Gene3D" id="3.60.10.10">
    <property type="entry name" value="Endonuclease/exonuclease/phosphatase"/>
    <property type="match status" value="1"/>
</dbReference>
<feature type="region of interest" description="Disordered" evidence="3">
    <location>
        <begin position="429"/>
        <end position="461"/>
    </location>
</feature>
<evidence type="ECO:0000256" key="2">
    <source>
        <dbReference type="ARBA" id="ARBA00023128"/>
    </source>
</evidence>
<dbReference type="InterPro" id="IPR005135">
    <property type="entry name" value="Endo/exonuclease/phosphatase"/>
</dbReference>
<comment type="caution">
    <text evidence="5">The sequence shown here is derived from an EMBL/GenBank/DDBJ whole genome shotgun (WGS) entry which is preliminary data.</text>
</comment>
<evidence type="ECO:0000313" key="6">
    <source>
        <dbReference type="Proteomes" id="UP001446871"/>
    </source>
</evidence>
<keyword evidence="6" id="KW-1185">Reference proteome</keyword>
<dbReference type="InterPro" id="IPR036691">
    <property type="entry name" value="Endo/exonu/phosph_ase_sf"/>
</dbReference>
<sequence>MKARLREGLGPWERRVPSAMRGSHEPWVVNPYYPRTAVFIYDGQRASVRRSLGTHGDIRGRCIPADHLEYDAGVEAIGECIEAEGRFVKFHGAIAAFGNLVDLVVGEARRIGRQDSFGGRFQVGKLEAVDRSSALWRQSHHFAFAVTADYDVWYQSDRPINENWLVYRSGASSRAQARQKSRGKGPKAKDASFKLSKVCFLVSKSIAVSSYRIQGVQALACGDNMDLVAVLELQTNSGVLSIINFHNPNEQLHIRDLGYMLPENGFYVLLGDSNVHHSLWGGAGAKACSGGNRLAGLARTRNMTCLNKPGTITYARAEAPGGVQSSIDVCFTGPAIQYCDTHWSEQLIDGIDSDHFAFATHLSAVTFELNEETVLDYRNVDKSKMRQMSRDGLLELGTPPLHSTARIESYAMGLLRTFRSAQDASVPRKRRFNRRAQLQDSAKAKRQRKAFHEARAESKKRCQSKRRMRLWWRRRRLRVRNLLNTRRIDGIVSFRDRIRRESDENNRIFRLARAGREWCLRRRLAHIKTLHDNKGTHETPSAKIHAVLRYNFPGGHARRWKDSRNASTLELPPLEGRSEKAAGKDEIRGELFKIIADIVVPYLEHLFAACLRFSYHPEAFRVAVTILLPKPGRRNGDVPKDLRPISLLSILGKMLERIVATRLRKLCEAHALLPTEQFGFAGRCTTSAQQYLLNHVFRGWLLELKVTLLSLDMSAAFDKVPRHKLLKILAGKGIPGWIIRFIHSFLSRRSTYFRIPGYTSKEFWINVGVPQGSPLSPILFLIFAAPLLEELKLEGALSKAGEMANFAFHDDGYFLVSSRNFKTNCRIIEQLHERLLRWADDNGASFSPVKYGVMHSTDPNPRPMNEPCRLLPKIPGLPPDGLKLSQRILGIIVDHQLGWNDQINDIEDKVTRRVAYLKRISGKTWGPTLGHMIQLYKSMVRPLFSNGCAAWFSYAIDGFHIKWRLGKGRINRLVKIEDRCLRQISGVFGGTCFDVVRKQLSMESVDIFLYFRHMSFRIQRLRSPEQKKLRENRIRPTRLASASVLANAIDKHPYQALDAIAMDYRAYVEDEFGWAPGQEESDLDWRWPKRKKHFMKTWRQRSNNGKHYPSFKNHPVIPRPVALEQPWSAHCVDYCKGMSRAESTLYLQMVSGKIGLRGYLSTWRDVERTLTPGFPTPQQVDSPACSCLQGPHTVDHIFIHCPLLAAEREELRHELGHLDLKRMLTDNALASTRWALQHFGLEQFQWERENQLVRMALQCGSELKKP</sequence>
<dbReference type="InterPro" id="IPR000477">
    <property type="entry name" value="RT_dom"/>
</dbReference>
<evidence type="ECO:0000256" key="1">
    <source>
        <dbReference type="ARBA" id="ARBA00004173"/>
    </source>
</evidence>
<gene>
    <name evidence="5" type="ORF">PG996_007888</name>
</gene>
<dbReference type="EMBL" id="JAQQWM010000005">
    <property type="protein sequence ID" value="KAK8063236.1"/>
    <property type="molecule type" value="Genomic_DNA"/>
</dbReference>
<dbReference type="SUPFAM" id="SSF56672">
    <property type="entry name" value="DNA/RNA polymerases"/>
    <property type="match status" value="1"/>
</dbReference>
<evidence type="ECO:0000313" key="5">
    <source>
        <dbReference type="EMBL" id="KAK8063236.1"/>
    </source>
</evidence>
<feature type="compositionally biased region" description="Basic and acidic residues" evidence="3">
    <location>
        <begin position="450"/>
        <end position="460"/>
    </location>
</feature>
<dbReference type="Pfam" id="PF14529">
    <property type="entry name" value="Exo_endo_phos_2"/>
    <property type="match status" value="1"/>
</dbReference>
<dbReference type="PANTHER" id="PTHR33481">
    <property type="entry name" value="REVERSE TRANSCRIPTASE"/>
    <property type="match status" value="1"/>
</dbReference>
<dbReference type="Proteomes" id="UP001446871">
    <property type="component" value="Unassembled WGS sequence"/>
</dbReference>
<keyword evidence="2" id="KW-0496">Mitochondrion</keyword>
<accession>A0ABR1UWC3</accession>
<dbReference type="SUPFAM" id="SSF56219">
    <property type="entry name" value="DNase I-like"/>
    <property type="match status" value="1"/>
</dbReference>
<name>A0ABR1UWC3_9PEZI</name>
<reference evidence="5 6" key="1">
    <citation type="submission" date="2023-01" db="EMBL/GenBank/DDBJ databases">
        <title>Analysis of 21 Apiospora genomes using comparative genomics revels a genus with tremendous synthesis potential of carbohydrate active enzymes and secondary metabolites.</title>
        <authorList>
            <person name="Sorensen T."/>
        </authorList>
    </citation>
    <scope>NUCLEOTIDE SEQUENCE [LARGE SCALE GENOMIC DNA]</scope>
    <source>
        <strain evidence="5 6">CBS 83171</strain>
    </source>
</reference>